<dbReference type="InterPro" id="IPR058163">
    <property type="entry name" value="LysR-type_TF_proteobact-type"/>
</dbReference>
<protein>
    <submittedName>
        <fullName evidence="6">LysR family transcriptional regulator</fullName>
    </submittedName>
</protein>
<comment type="caution">
    <text evidence="6">The sequence shown here is derived from an EMBL/GenBank/DDBJ whole genome shotgun (WGS) entry which is preliminary data.</text>
</comment>
<dbReference type="Proteomes" id="UP000281118">
    <property type="component" value="Unassembled WGS sequence"/>
</dbReference>
<keyword evidence="4" id="KW-0804">Transcription</keyword>
<dbReference type="PANTHER" id="PTHR30537:SF5">
    <property type="entry name" value="HTH-TYPE TRANSCRIPTIONAL ACTIVATOR TTDR-RELATED"/>
    <property type="match status" value="1"/>
</dbReference>
<dbReference type="InterPro" id="IPR036390">
    <property type="entry name" value="WH_DNA-bd_sf"/>
</dbReference>
<dbReference type="InterPro" id="IPR000847">
    <property type="entry name" value="LysR_HTH_N"/>
</dbReference>
<evidence type="ECO:0000259" key="5">
    <source>
        <dbReference type="PROSITE" id="PS50931"/>
    </source>
</evidence>
<keyword evidence="3" id="KW-0238">DNA-binding</keyword>
<dbReference type="Gene3D" id="1.10.10.10">
    <property type="entry name" value="Winged helix-like DNA-binding domain superfamily/Winged helix DNA-binding domain"/>
    <property type="match status" value="1"/>
</dbReference>
<evidence type="ECO:0000256" key="3">
    <source>
        <dbReference type="ARBA" id="ARBA00023125"/>
    </source>
</evidence>
<dbReference type="EMBL" id="RXFT01000019">
    <property type="protein sequence ID" value="RUR71238.1"/>
    <property type="molecule type" value="Genomic_DNA"/>
</dbReference>
<evidence type="ECO:0000256" key="2">
    <source>
        <dbReference type="ARBA" id="ARBA00023015"/>
    </source>
</evidence>
<dbReference type="SUPFAM" id="SSF46785">
    <property type="entry name" value="Winged helix' DNA-binding domain"/>
    <property type="match status" value="1"/>
</dbReference>
<dbReference type="FunFam" id="1.10.10.10:FF:000001">
    <property type="entry name" value="LysR family transcriptional regulator"/>
    <property type="match status" value="1"/>
</dbReference>
<organism evidence="6 7">
    <name type="scientific">Variovorax guangxiensis</name>
    <dbReference type="NCBI Taxonomy" id="1775474"/>
    <lineage>
        <taxon>Bacteria</taxon>
        <taxon>Pseudomonadati</taxon>
        <taxon>Pseudomonadota</taxon>
        <taxon>Betaproteobacteria</taxon>
        <taxon>Burkholderiales</taxon>
        <taxon>Comamonadaceae</taxon>
        <taxon>Variovorax</taxon>
    </lineage>
</organism>
<dbReference type="PANTHER" id="PTHR30537">
    <property type="entry name" value="HTH-TYPE TRANSCRIPTIONAL REGULATOR"/>
    <property type="match status" value="1"/>
</dbReference>
<reference evidence="6 7" key="1">
    <citation type="submission" date="2018-12" db="EMBL/GenBank/DDBJ databases">
        <title>The genome sequences of Variovorax guangxiensis DSM 27352.</title>
        <authorList>
            <person name="Gao J."/>
            <person name="Sun J."/>
        </authorList>
    </citation>
    <scope>NUCLEOTIDE SEQUENCE [LARGE SCALE GENOMIC DNA]</scope>
    <source>
        <strain evidence="6 7">DSM 27352</strain>
    </source>
</reference>
<evidence type="ECO:0000256" key="1">
    <source>
        <dbReference type="ARBA" id="ARBA00009437"/>
    </source>
</evidence>
<dbReference type="Gene3D" id="3.40.190.290">
    <property type="match status" value="1"/>
</dbReference>
<comment type="similarity">
    <text evidence="1">Belongs to the LysR transcriptional regulatory family.</text>
</comment>
<dbReference type="SUPFAM" id="SSF53850">
    <property type="entry name" value="Periplasmic binding protein-like II"/>
    <property type="match status" value="1"/>
</dbReference>
<evidence type="ECO:0000313" key="6">
    <source>
        <dbReference type="EMBL" id="RUR71238.1"/>
    </source>
</evidence>
<dbReference type="Pfam" id="PF03466">
    <property type="entry name" value="LysR_substrate"/>
    <property type="match status" value="1"/>
</dbReference>
<dbReference type="GO" id="GO:0003700">
    <property type="term" value="F:DNA-binding transcription factor activity"/>
    <property type="evidence" value="ECO:0007669"/>
    <property type="project" value="InterPro"/>
</dbReference>
<gene>
    <name evidence="6" type="ORF">EJP67_29760</name>
</gene>
<proteinExistence type="inferred from homology"/>
<dbReference type="GO" id="GO:0006351">
    <property type="term" value="P:DNA-templated transcription"/>
    <property type="evidence" value="ECO:0007669"/>
    <property type="project" value="TreeGrafter"/>
</dbReference>
<accession>A0A433MTT9</accession>
<dbReference type="RefSeq" id="WP_126025321.1">
    <property type="nucleotide sequence ID" value="NZ_RXFT01000019.1"/>
</dbReference>
<dbReference type="OrthoDB" id="116299at2"/>
<dbReference type="InterPro" id="IPR005119">
    <property type="entry name" value="LysR_subst-bd"/>
</dbReference>
<evidence type="ECO:0000313" key="7">
    <source>
        <dbReference type="Proteomes" id="UP000281118"/>
    </source>
</evidence>
<name>A0A433MTT9_9BURK</name>
<dbReference type="CDD" id="cd08422">
    <property type="entry name" value="PBP2_CrgA_like"/>
    <property type="match status" value="1"/>
</dbReference>
<feature type="domain" description="HTH lysR-type" evidence="5">
    <location>
        <begin position="2"/>
        <end position="59"/>
    </location>
</feature>
<dbReference type="GO" id="GO:0043565">
    <property type="term" value="F:sequence-specific DNA binding"/>
    <property type="evidence" value="ECO:0007669"/>
    <property type="project" value="TreeGrafter"/>
</dbReference>
<dbReference type="InterPro" id="IPR036388">
    <property type="entry name" value="WH-like_DNA-bd_sf"/>
</dbReference>
<keyword evidence="2" id="KW-0805">Transcription regulation</keyword>
<dbReference type="Pfam" id="PF00126">
    <property type="entry name" value="HTH_1"/>
    <property type="match status" value="1"/>
</dbReference>
<evidence type="ECO:0000256" key="4">
    <source>
        <dbReference type="ARBA" id="ARBA00023163"/>
    </source>
</evidence>
<sequence length="308" mass="34115">MLDFNEIAMFVNVVDAGSFAEAARRLGVPANTLSRRVQWLEQRFGVRLMHRSTRQLCLTEAGREFYEQCSSSIRDISLAGKQMLEGKGVPSGSVRIAAPVGFFKPEWVADFLAEYNQVKLEFKLSDAAVDLIAERIDVAFREGHLPDSSLVARRIDKAFGILVASPSYVRSRGMPPTVYTLADHDCIVLPHPARCRRWLLMGPEGPVGIEVNGRLSVDNHEAMTTSALAGMGIALIPAILAVDHVREGRLVHVLPDYRRENEGLYAILPSRNHPPLAVALFIDFVAQRLAHFWKERAPAIEAPAVELA</sequence>
<dbReference type="AlphaFoldDB" id="A0A433MTT9"/>
<dbReference type="PROSITE" id="PS50931">
    <property type="entry name" value="HTH_LYSR"/>
    <property type="match status" value="1"/>
</dbReference>